<dbReference type="Pfam" id="PF00441">
    <property type="entry name" value="Acyl-CoA_dh_1"/>
    <property type="match status" value="1"/>
</dbReference>
<evidence type="ECO:0000259" key="13">
    <source>
        <dbReference type="Pfam" id="PF02771"/>
    </source>
</evidence>
<evidence type="ECO:0000256" key="1">
    <source>
        <dbReference type="ARBA" id="ARBA00001974"/>
    </source>
</evidence>
<evidence type="ECO:0000259" key="14">
    <source>
        <dbReference type="Pfam" id="PF12806"/>
    </source>
</evidence>
<dbReference type="PANTHER" id="PTHR42803">
    <property type="entry name" value="ACYL-COA DEHYDROGENASE"/>
    <property type="match status" value="1"/>
</dbReference>
<comment type="function">
    <text evidence="7">Involved in the assimilation of dimethylsulphoniopropionate (DMSP), an important compound in the fixation of carbon in marine phytoplankton, by mediating the conversion of 3-(methylthio)propanoyl-CoA (MMPA-CoA) to 3-(methylthio)acryloyl-CoA (MTA-CoA).</text>
</comment>
<dbReference type="SUPFAM" id="SSF56645">
    <property type="entry name" value="Acyl-CoA dehydrogenase NM domain-like"/>
    <property type="match status" value="1"/>
</dbReference>
<dbReference type="Gene3D" id="1.20.140.10">
    <property type="entry name" value="Butyryl-CoA Dehydrogenase, subunit A, domain 3"/>
    <property type="match status" value="1"/>
</dbReference>
<dbReference type="GO" id="GO:0016627">
    <property type="term" value="F:oxidoreductase activity, acting on the CH-CH group of donors"/>
    <property type="evidence" value="ECO:0007669"/>
    <property type="project" value="InterPro"/>
</dbReference>
<feature type="domain" description="Acetyl-CoA dehydrogenase-like C-terminal" evidence="14">
    <location>
        <begin position="463"/>
        <end position="570"/>
    </location>
</feature>
<evidence type="ECO:0000256" key="3">
    <source>
        <dbReference type="ARBA" id="ARBA00022630"/>
    </source>
</evidence>
<evidence type="ECO:0000256" key="9">
    <source>
        <dbReference type="ARBA" id="ARBA00069043"/>
    </source>
</evidence>
<comment type="catalytic activity">
    <reaction evidence="6">
        <text>3-(methylsulfanyl)propanoyl-CoA + oxidized [electron-transfer flavoprotein] + H(+) = 3-(methylsulfanyl)acryloyl-CoA + reduced [electron-transfer flavoprotein]</text>
        <dbReference type="Rhea" id="RHEA:52612"/>
        <dbReference type="Rhea" id="RHEA-COMP:10685"/>
        <dbReference type="Rhea" id="RHEA-COMP:10686"/>
        <dbReference type="ChEBI" id="CHEBI:15378"/>
        <dbReference type="ChEBI" id="CHEBI:57692"/>
        <dbReference type="ChEBI" id="CHEBI:58307"/>
        <dbReference type="ChEBI" id="CHEBI:82815"/>
        <dbReference type="ChEBI" id="CHEBI:84994"/>
        <dbReference type="EC" id="1.3.99.41"/>
    </reaction>
    <physiologicalReaction direction="left-to-right" evidence="6">
        <dbReference type="Rhea" id="RHEA:52613"/>
    </physiologicalReaction>
</comment>
<name>A0A1Q9RAQ4_PSEPU</name>
<dbReference type="InterPro" id="IPR037069">
    <property type="entry name" value="AcylCoA_DH/ox_N_sf"/>
</dbReference>
<dbReference type="EMBL" id="MKZO01000006">
    <property type="protein sequence ID" value="OLS64457.1"/>
    <property type="molecule type" value="Genomic_DNA"/>
</dbReference>
<evidence type="ECO:0000259" key="11">
    <source>
        <dbReference type="Pfam" id="PF00441"/>
    </source>
</evidence>
<reference evidence="15 16" key="1">
    <citation type="submission" date="2016-10" db="EMBL/GenBank/DDBJ databases">
        <title>Genome Sequence of Pseudomonas putida GM4FR.</title>
        <authorList>
            <person name="Poehlein A."/>
            <person name="Wemheuer F."/>
            <person name="Hollensteiner J."/>
            <person name="Wemheuer B."/>
        </authorList>
    </citation>
    <scope>NUCLEOTIDE SEQUENCE [LARGE SCALE GENOMIC DNA]</scope>
    <source>
        <strain evidence="15 16">GM4FR</strain>
    </source>
</reference>
<evidence type="ECO:0000313" key="15">
    <source>
        <dbReference type="EMBL" id="OLS64457.1"/>
    </source>
</evidence>
<dbReference type="InterPro" id="IPR006091">
    <property type="entry name" value="Acyl-CoA_Oxase/DH_mid-dom"/>
</dbReference>
<dbReference type="InterPro" id="IPR025878">
    <property type="entry name" value="Acyl-CoA_dh-like_C_dom"/>
</dbReference>
<dbReference type="InterPro" id="IPR046373">
    <property type="entry name" value="Acyl-CoA_Oxase/DH_mid-dom_sf"/>
</dbReference>
<organism evidence="15 16">
    <name type="scientific">Pseudomonas putida</name>
    <name type="common">Arthrobacter siderocapsulatus</name>
    <dbReference type="NCBI Taxonomy" id="303"/>
    <lineage>
        <taxon>Bacteria</taxon>
        <taxon>Pseudomonadati</taxon>
        <taxon>Pseudomonadota</taxon>
        <taxon>Gammaproteobacteria</taxon>
        <taxon>Pseudomonadales</taxon>
        <taxon>Pseudomonadaceae</taxon>
        <taxon>Pseudomonas</taxon>
    </lineage>
</organism>
<gene>
    <name evidence="15" type="primary">mmgC_3</name>
    <name evidence="15" type="ORF">PSEMO_07420</name>
</gene>
<dbReference type="OrthoDB" id="9764895at2"/>
<evidence type="ECO:0000256" key="2">
    <source>
        <dbReference type="ARBA" id="ARBA00009347"/>
    </source>
</evidence>
<evidence type="ECO:0000259" key="12">
    <source>
        <dbReference type="Pfam" id="PF02770"/>
    </source>
</evidence>
<feature type="domain" description="Acyl-CoA oxidase/dehydrogenase middle" evidence="12">
    <location>
        <begin position="162"/>
        <end position="265"/>
    </location>
</feature>
<dbReference type="SUPFAM" id="SSF47203">
    <property type="entry name" value="Acyl-CoA dehydrogenase C-terminal domain-like"/>
    <property type="match status" value="1"/>
</dbReference>
<dbReference type="Pfam" id="PF02771">
    <property type="entry name" value="Acyl-CoA_dh_N"/>
    <property type="match status" value="1"/>
</dbReference>
<dbReference type="InterPro" id="IPR013786">
    <property type="entry name" value="AcylCoA_DH/ox_N"/>
</dbReference>
<dbReference type="Gene3D" id="2.40.110.10">
    <property type="entry name" value="Butyryl-CoA Dehydrogenase, subunit A, domain 2"/>
    <property type="match status" value="1"/>
</dbReference>
<keyword evidence="5 10" id="KW-0560">Oxidoreductase</keyword>
<dbReference type="InterPro" id="IPR052166">
    <property type="entry name" value="Diverse_Acyl-CoA_DH"/>
</dbReference>
<dbReference type="InterPro" id="IPR009100">
    <property type="entry name" value="AcylCoA_DH/oxidase_NM_dom_sf"/>
</dbReference>
<evidence type="ECO:0000256" key="8">
    <source>
        <dbReference type="ARBA" id="ARBA00066694"/>
    </source>
</evidence>
<dbReference type="InterPro" id="IPR036250">
    <property type="entry name" value="AcylCo_DH-like_C"/>
</dbReference>
<dbReference type="Pfam" id="PF02770">
    <property type="entry name" value="Acyl-CoA_dh_M"/>
    <property type="match status" value="1"/>
</dbReference>
<keyword evidence="4 10" id="KW-0274">FAD</keyword>
<evidence type="ECO:0000256" key="6">
    <source>
        <dbReference type="ARBA" id="ARBA00051388"/>
    </source>
</evidence>
<protein>
    <recommendedName>
        <fullName evidence="9">3-methylmercaptopropionyl-CoA dehydrogenase</fullName>
        <ecNumber evidence="8">1.3.99.41</ecNumber>
    </recommendedName>
</protein>
<evidence type="ECO:0000256" key="10">
    <source>
        <dbReference type="RuleBase" id="RU362125"/>
    </source>
</evidence>
<keyword evidence="3 10" id="KW-0285">Flavoprotein</keyword>
<evidence type="ECO:0000313" key="16">
    <source>
        <dbReference type="Proteomes" id="UP000186736"/>
    </source>
</evidence>
<dbReference type="GO" id="GO:0050660">
    <property type="term" value="F:flavin adenine dinucleotide binding"/>
    <property type="evidence" value="ECO:0007669"/>
    <property type="project" value="InterPro"/>
</dbReference>
<accession>A0A1Q9RAQ4</accession>
<dbReference type="Proteomes" id="UP000186736">
    <property type="component" value="Unassembled WGS sequence"/>
</dbReference>
<dbReference type="FunFam" id="2.40.110.10:FF:000031">
    <property type="entry name" value="Acyl-CoA dehydrogenase, putative"/>
    <property type="match status" value="1"/>
</dbReference>
<evidence type="ECO:0000256" key="7">
    <source>
        <dbReference type="ARBA" id="ARBA00058683"/>
    </source>
</evidence>
<comment type="similarity">
    <text evidence="2 10">Belongs to the acyl-CoA dehydrogenase family.</text>
</comment>
<proteinExistence type="inferred from homology"/>
<sequence>MAYRAPLGDMQFVLQHWLRADRGWRQMPAFAEVDLDLAVQVLEEAARFSSEILAPLNTPGDRQGCRLVEGEVITPEGFPAAYRAYVEGGWPALACAVEQGGQGLPQVLDAALLEMLYASNHAWAMYTGIAHGAYLCLKTHASAELQQRYLPGIVSGETLPTMCLTEPQAGSDVGLLRCRAEPLDDGTYALSGSKLFISGGEHDLSHDILHLVLARLPDAPAGSRGVSLLLVPKWLENGERNDVHCDGLEHKLGIRGSATCALRFEGARGWLVGQPHGGLAAMFVMMNSARLHVGLQGLGHAEAAWQMARDYALERRQMRAPKHPEGIAAALADPIHLHPAMRRILLELRVRTEGMRAIGYWAAHWLDIAAEAADPALRCKAETLAALLTPIVKASFTSQGFELASKALQVFGGYGYTAEFPIEQTLRDSRIAMIYEGSNEIQANDLLLRKVLGDGGEGFGLLLAELRAEAQATGSVYAEALGEVCDGLEGLMPELQAFSAGDGEYPYRAAGDFLQLCSISLLAFAWARSARCAAGLAEPLRREKLESAGFCFDYLLPEFDRQVAAVRAARAPLPFIG</sequence>
<feature type="domain" description="Acyl-CoA dehydrogenase/oxidase N-terminal" evidence="13">
    <location>
        <begin position="78"/>
        <end position="157"/>
    </location>
</feature>
<comment type="caution">
    <text evidence="15">The sequence shown here is derived from an EMBL/GenBank/DDBJ whole genome shotgun (WGS) entry which is preliminary data.</text>
</comment>
<dbReference type="RefSeq" id="WP_075801823.1">
    <property type="nucleotide sequence ID" value="NZ_MKZO01000006.1"/>
</dbReference>
<dbReference type="InterPro" id="IPR009075">
    <property type="entry name" value="AcylCo_DH/oxidase_C"/>
</dbReference>
<feature type="domain" description="Acyl-CoA dehydrogenase/oxidase C-terminal" evidence="11">
    <location>
        <begin position="277"/>
        <end position="446"/>
    </location>
</feature>
<dbReference type="Gene3D" id="1.10.540.10">
    <property type="entry name" value="Acyl-CoA dehydrogenase/oxidase, N-terminal domain"/>
    <property type="match status" value="1"/>
</dbReference>
<dbReference type="Pfam" id="PF12806">
    <property type="entry name" value="Acyl-CoA_dh_C"/>
    <property type="match status" value="1"/>
</dbReference>
<dbReference type="PANTHER" id="PTHR42803:SF1">
    <property type="entry name" value="BROAD-SPECIFICITY LINEAR ACYL-COA DEHYDROGENASE FADE5"/>
    <property type="match status" value="1"/>
</dbReference>
<dbReference type="AlphaFoldDB" id="A0A1Q9RAQ4"/>
<evidence type="ECO:0000256" key="5">
    <source>
        <dbReference type="ARBA" id="ARBA00023002"/>
    </source>
</evidence>
<evidence type="ECO:0000256" key="4">
    <source>
        <dbReference type="ARBA" id="ARBA00022827"/>
    </source>
</evidence>
<dbReference type="EC" id="1.3.99.41" evidence="8"/>
<comment type="cofactor">
    <cofactor evidence="1 10">
        <name>FAD</name>
        <dbReference type="ChEBI" id="CHEBI:57692"/>
    </cofactor>
</comment>